<dbReference type="InterPro" id="IPR022441">
    <property type="entry name" value="Para_beta_helix_rpt-2"/>
</dbReference>
<protein>
    <recommendedName>
        <fullName evidence="1">Carbohydrate-binding/sugar hydrolysis domain-containing protein</fullName>
    </recommendedName>
</protein>
<proteinExistence type="predicted"/>
<dbReference type="NCBIfam" id="TIGR03804">
    <property type="entry name" value="para_beta_helix"/>
    <property type="match status" value="1"/>
</dbReference>
<reference evidence="2" key="1">
    <citation type="journal article" date="2014" name="Front. Microbiol.">
        <title>High frequency of phylogenetically diverse reductive dehalogenase-homologous genes in deep subseafloor sedimentary metagenomes.</title>
        <authorList>
            <person name="Kawai M."/>
            <person name="Futagami T."/>
            <person name="Toyoda A."/>
            <person name="Takaki Y."/>
            <person name="Nishi S."/>
            <person name="Hori S."/>
            <person name="Arai W."/>
            <person name="Tsubouchi T."/>
            <person name="Morono Y."/>
            <person name="Uchiyama I."/>
            <person name="Ito T."/>
            <person name="Fujiyama A."/>
            <person name="Inagaki F."/>
            <person name="Takami H."/>
        </authorList>
    </citation>
    <scope>NUCLEOTIDE SEQUENCE</scope>
    <source>
        <strain evidence="2">Expedition CK06-06</strain>
    </source>
</reference>
<accession>X0XSF4</accession>
<dbReference type="Gene3D" id="2.160.20.10">
    <property type="entry name" value="Single-stranded right-handed beta-helix, Pectin lyase-like"/>
    <property type="match status" value="1"/>
</dbReference>
<name>X0XSF4_9ZZZZ</name>
<dbReference type="SMART" id="SM00722">
    <property type="entry name" value="CASH"/>
    <property type="match status" value="1"/>
</dbReference>
<feature type="domain" description="Carbohydrate-binding/sugar hydrolysis" evidence="1">
    <location>
        <begin position="48"/>
        <end position="169"/>
    </location>
</feature>
<organism evidence="2">
    <name type="scientific">marine sediment metagenome</name>
    <dbReference type="NCBI Taxonomy" id="412755"/>
    <lineage>
        <taxon>unclassified sequences</taxon>
        <taxon>metagenomes</taxon>
        <taxon>ecological metagenomes</taxon>
    </lineage>
</organism>
<dbReference type="EMBL" id="BARS01055489">
    <property type="protein sequence ID" value="GAG46185.1"/>
    <property type="molecule type" value="Genomic_DNA"/>
</dbReference>
<feature type="non-terminal residue" evidence="2">
    <location>
        <position position="169"/>
    </location>
</feature>
<dbReference type="SUPFAM" id="SSF51126">
    <property type="entry name" value="Pectin lyase-like"/>
    <property type="match status" value="1"/>
</dbReference>
<sequence>MLSKLTNAVRSAPALFAAGALTFTSPLAAGEEIIVTPGYGLQQAIAEARPGDVLRLSAGRYAGPVIIDRSITLTGEPGAVVDGNGQGRVITVSAPDASVLQLTIVNSGSSLETEDSGVFVTADADRARISGNRLEHNLIGIYLKGPENALVENNTIIGRNDLRINERGN</sequence>
<dbReference type="InterPro" id="IPR006633">
    <property type="entry name" value="Carb-bd_sugar_hydrolysis-dom"/>
</dbReference>
<evidence type="ECO:0000313" key="2">
    <source>
        <dbReference type="EMBL" id="GAG46185.1"/>
    </source>
</evidence>
<evidence type="ECO:0000259" key="1">
    <source>
        <dbReference type="SMART" id="SM00722"/>
    </source>
</evidence>
<dbReference type="Pfam" id="PF05048">
    <property type="entry name" value="NosD"/>
    <property type="match status" value="1"/>
</dbReference>
<dbReference type="InterPro" id="IPR011050">
    <property type="entry name" value="Pectin_lyase_fold/virulence"/>
</dbReference>
<gene>
    <name evidence="2" type="ORF">S01H1_81924</name>
</gene>
<dbReference type="AlphaFoldDB" id="X0XSF4"/>
<dbReference type="InterPro" id="IPR007742">
    <property type="entry name" value="NosD_dom"/>
</dbReference>
<comment type="caution">
    <text evidence="2">The sequence shown here is derived from an EMBL/GenBank/DDBJ whole genome shotgun (WGS) entry which is preliminary data.</text>
</comment>
<dbReference type="InterPro" id="IPR012334">
    <property type="entry name" value="Pectin_lyas_fold"/>
</dbReference>